<feature type="transmembrane region" description="Helical" evidence="1">
    <location>
        <begin position="42"/>
        <end position="62"/>
    </location>
</feature>
<keyword evidence="1" id="KW-0812">Transmembrane</keyword>
<evidence type="ECO:0000313" key="3">
    <source>
        <dbReference type="Proteomes" id="UP000740926"/>
    </source>
</evidence>
<sequence length="280" mass="31086">MQKNDSYELDDDELVEDLAVSQPLLQRTAPELSFEIMTQSTSSALTVANLYVVFSFAIWLVLGSKTMSVLITPSIRIDTSLVPILGSSPSNGFEPTLSTCVFITKQFVMWYQSMAFDAGFKQLYSFDEFAQLHQVGSKFSSPSTYLLCRSSSVSMNDIRCRLATLWNLVDFSSINGSTTLARLVSCLFRAIATKVLDHGKDATLALETVVAISSKIKDGPDKVIFESLIDQFNDKQEIPILENQNLNRLLTQLANSLSTAISNVNTALAKNVYHIFYNDK</sequence>
<comment type="caution">
    <text evidence="2">The sequence shown here is derived from an EMBL/GenBank/DDBJ whole genome shotgun (WGS) entry which is preliminary data.</text>
</comment>
<accession>A0A9P6Z1M0</accession>
<keyword evidence="3" id="KW-1185">Reference proteome</keyword>
<proteinExistence type="predicted"/>
<keyword evidence="1" id="KW-0472">Membrane</keyword>
<keyword evidence="1" id="KW-1133">Transmembrane helix</keyword>
<reference evidence="2 3" key="1">
    <citation type="journal article" date="2020" name="Microb. Genom.">
        <title>Genetic diversity of clinical and environmental Mucorales isolates obtained from an investigation of mucormycosis cases among solid organ transplant recipients.</title>
        <authorList>
            <person name="Nguyen M.H."/>
            <person name="Kaul D."/>
            <person name="Muto C."/>
            <person name="Cheng S.J."/>
            <person name="Richter R.A."/>
            <person name="Bruno V.M."/>
            <person name="Liu G."/>
            <person name="Beyhan S."/>
            <person name="Sundermann A.J."/>
            <person name="Mounaud S."/>
            <person name="Pasculle A.W."/>
            <person name="Nierman W.C."/>
            <person name="Driscoll E."/>
            <person name="Cumbie R."/>
            <person name="Clancy C.J."/>
            <person name="Dupont C.L."/>
        </authorList>
    </citation>
    <scope>NUCLEOTIDE SEQUENCE [LARGE SCALE GENOMIC DNA]</scope>
    <source>
        <strain evidence="2 3">GL24</strain>
    </source>
</reference>
<organism evidence="2 3">
    <name type="scientific">Rhizopus delemar</name>
    <dbReference type="NCBI Taxonomy" id="936053"/>
    <lineage>
        <taxon>Eukaryota</taxon>
        <taxon>Fungi</taxon>
        <taxon>Fungi incertae sedis</taxon>
        <taxon>Mucoromycota</taxon>
        <taxon>Mucoromycotina</taxon>
        <taxon>Mucoromycetes</taxon>
        <taxon>Mucorales</taxon>
        <taxon>Mucorineae</taxon>
        <taxon>Rhizopodaceae</taxon>
        <taxon>Rhizopus</taxon>
    </lineage>
</organism>
<dbReference type="Proteomes" id="UP000740926">
    <property type="component" value="Unassembled WGS sequence"/>
</dbReference>
<gene>
    <name evidence="2" type="ORF">G6F50_007237</name>
</gene>
<name>A0A9P6Z1M0_9FUNG</name>
<evidence type="ECO:0000256" key="1">
    <source>
        <dbReference type="SAM" id="Phobius"/>
    </source>
</evidence>
<protein>
    <submittedName>
        <fullName evidence="2">Uncharacterized protein</fullName>
    </submittedName>
</protein>
<evidence type="ECO:0000313" key="2">
    <source>
        <dbReference type="EMBL" id="KAG1568493.1"/>
    </source>
</evidence>
<dbReference type="EMBL" id="JAANIU010001128">
    <property type="protein sequence ID" value="KAG1568493.1"/>
    <property type="molecule type" value="Genomic_DNA"/>
</dbReference>
<dbReference type="AlphaFoldDB" id="A0A9P6Z1M0"/>